<dbReference type="InterPro" id="IPR039420">
    <property type="entry name" value="WalR-like"/>
</dbReference>
<dbReference type="InterPro" id="IPR011006">
    <property type="entry name" value="CheY-like_superfamily"/>
</dbReference>
<evidence type="ECO:0000256" key="2">
    <source>
        <dbReference type="PROSITE-ProRule" id="PRU00169"/>
    </source>
</evidence>
<evidence type="ECO:0000313" key="5">
    <source>
        <dbReference type="Proteomes" id="UP000563898"/>
    </source>
</evidence>
<protein>
    <submittedName>
        <fullName evidence="4">Response regulator transcription factor</fullName>
    </submittedName>
</protein>
<dbReference type="Pfam" id="PF00072">
    <property type="entry name" value="Response_reg"/>
    <property type="match status" value="1"/>
</dbReference>
<accession>A0A846WEC4</accession>
<feature type="modified residue" description="4-aspartylphosphate" evidence="2">
    <location>
        <position position="50"/>
    </location>
</feature>
<dbReference type="Gene3D" id="3.40.50.2300">
    <property type="match status" value="1"/>
</dbReference>
<proteinExistence type="predicted"/>
<dbReference type="RefSeq" id="WP_035728805.1">
    <property type="nucleotide sequence ID" value="NZ_JBEWRR010000044.1"/>
</dbReference>
<gene>
    <name evidence="4" type="ORF">HGA05_01085</name>
</gene>
<dbReference type="InterPro" id="IPR016032">
    <property type="entry name" value="Sig_transdc_resp-reg_C-effctor"/>
</dbReference>
<dbReference type="SUPFAM" id="SSF52172">
    <property type="entry name" value="CheY-like"/>
    <property type="match status" value="1"/>
</dbReference>
<sequence>MPVMALVDDHELVRESMAAQLSREGHEIVCSTDSLDDVVERTDLDLVIVDLDLGPAGLVDADSVARIIGAGTPVLVVSALGSPRHVRRLVALGVCGVVGKNEGIVDLLAAVRAACRGEPATSPLLARAFIDDTASDRPALSDQEVRALQLYACGLKLDSVARRMGVAPSTAKQYIDRVRAKYDRAGLHARTKSELYAAGVADGFIPRGSSADADR</sequence>
<dbReference type="GO" id="GO:0000160">
    <property type="term" value="P:phosphorelay signal transduction system"/>
    <property type="evidence" value="ECO:0007669"/>
    <property type="project" value="InterPro"/>
</dbReference>
<evidence type="ECO:0000313" key="4">
    <source>
        <dbReference type="EMBL" id="NKY00175.1"/>
    </source>
</evidence>
<evidence type="ECO:0000259" key="3">
    <source>
        <dbReference type="PROSITE" id="PS50110"/>
    </source>
</evidence>
<dbReference type="GO" id="GO:0003677">
    <property type="term" value="F:DNA binding"/>
    <property type="evidence" value="ECO:0007669"/>
    <property type="project" value="UniProtKB-KW"/>
</dbReference>
<dbReference type="GO" id="GO:0006355">
    <property type="term" value="P:regulation of DNA-templated transcription"/>
    <property type="evidence" value="ECO:0007669"/>
    <property type="project" value="InterPro"/>
</dbReference>
<dbReference type="SMART" id="SM00448">
    <property type="entry name" value="REC"/>
    <property type="match status" value="1"/>
</dbReference>
<dbReference type="PANTHER" id="PTHR43214">
    <property type="entry name" value="TWO-COMPONENT RESPONSE REGULATOR"/>
    <property type="match status" value="1"/>
</dbReference>
<dbReference type="SMART" id="SM00421">
    <property type="entry name" value="HTH_LUXR"/>
    <property type="match status" value="1"/>
</dbReference>
<dbReference type="PROSITE" id="PS50110">
    <property type="entry name" value="RESPONSE_REGULATORY"/>
    <property type="match status" value="1"/>
</dbReference>
<dbReference type="AlphaFoldDB" id="A0A846WEC4"/>
<dbReference type="InterPro" id="IPR000792">
    <property type="entry name" value="Tscrpt_reg_LuxR_C"/>
</dbReference>
<organism evidence="4 5">
    <name type="scientific">Gordonia polyisoprenivorans</name>
    <dbReference type="NCBI Taxonomy" id="84595"/>
    <lineage>
        <taxon>Bacteria</taxon>
        <taxon>Bacillati</taxon>
        <taxon>Actinomycetota</taxon>
        <taxon>Actinomycetes</taxon>
        <taxon>Mycobacteriales</taxon>
        <taxon>Gordoniaceae</taxon>
        <taxon>Gordonia</taxon>
    </lineage>
</organism>
<keyword evidence="1" id="KW-0238">DNA-binding</keyword>
<reference evidence="4 5" key="1">
    <citation type="submission" date="2020-04" db="EMBL/GenBank/DDBJ databases">
        <title>MicrobeNet Type strains.</title>
        <authorList>
            <person name="Nicholson A.C."/>
        </authorList>
    </citation>
    <scope>NUCLEOTIDE SEQUENCE [LARGE SCALE GENOMIC DNA]</scope>
    <source>
        <strain evidence="4 5">ATCC BAA-14</strain>
    </source>
</reference>
<dbReference type="InterPro" id="IPR036388">
    <property type="entry name" value="WH-like_DNA-bd_sf"/>
</dbReference>
<dbReference type="Proteomes" id="UP000563898">
    <property type="component" value="Unassembled WGS sequence"/>
</dbReference>
<feature type="domain" description="Response regulatory" evidence="3">
    <location>
        <begin position="3"/>
        <end position="115"/>
    </location>
</feature>
<name>A0A846WEC4_9ACTN</name>
<dbReference type="EMBL" id="JAAXPC010000001">
    <property type="protein sequence ID" value="NKY00175.1"/>
    <property type="molecule type" value="Genomic_DNA"/>
</dbReference>
<dbReference type="InterPro" id="IPR001789">
    <property type="entry name" value="Sig_transdc_resp-reg_receiver"/>
</dbReference>
<comment type="caution">
    <text evidence="4">The sequence shown here is derived from an EMBL/GenBank/DDBJ whole genome shotgun (WGS) entry which is preliminary data.</text>
</comment>
<dbReference type="SUPFAM" id="SSF46894">
    <property type="entry name" value="C-terminal effector domain of the bipartite response regulators"/>
    <property type="match status" value="1"/>
</dbReference>
<evidence type="ECO:0000256" key="1">
    <source>
        <dbReference type="ARBA" id="ARBA00023125"/>
    </source>
</evidence>
<dbReference type="Gene3D" id="1.10.10.10">
    <property type="entry name" value="Winged helix-like DNA-binding domain superfamily/Winged helix DNA-binding domain"/>
    <property type="match status" value="1"/>
</dbReference>
<keyword evidence="2" id="KW-0597">Phosphoprotein</keyword>